<dbReference type="InterPro" id="IPR005181">
    <property type="entry name" value="SASA"/>
</dbReference>
<name>A0ABT5L346_9ALTE</name>
<comment type="caution">
    <text evidence="4">The sequence shown here is derived from an EMBL/GenBank/DDBJ whole genome shotgun (WGS) entry which is preliminary data.</text>
</comment>
<keyword evidence="2" id="KW-0732">Signal</keyword>
<feature type="chain" id="PRO_5046586760" evidence="2">
    <location>
        <begin position="21"/>
        <end position="641"/>
    </location>
</feature>
<dbReference type="InterPro" id="IPR039329">
    <property type="entry name" value="SIAE"/>
</dbReference>
<feature type="signal peptide" evidence="2">
    <location>
        <begin position="1"/>
        <end position="20"/>
    </location>
</feature>
<dbReference type="Gene3D" id="3.40.50.1110">
    <property type="entry name" value="SGNH hydrolase"/>
    <property type="match status" value="2"/>
</dbReference>
<dbReference type="Proteomes" id="UP001218788">
    <property type="component" value="Unassembled WGS sequence"/>
</dbReference>
<gene>
    <name evidence="4" type="ORF">OIK42_05415</name>
</gene>
<keyword evidence="5" id="KW-1185">Reference proteome</keyword>
<evidence type="ECO:0000259" key="3">
    <source>
        <dbReference type="Pfam" id="PF03629"/>
    </source>
</evidence>
<dbReference type="SUPFAM" id="SSF49785">
    <property type="entry name" value="Galactose-binding domain-like"/>
    <property type="match status" value="1"/>
</dbReference>
<dbReference type="PANTHER" id="PTHR22901:SF0">
    <property type="entry name" value="SIALATE O-ACETYLESTERASE"/>
    <property type="match status" value="1"/>
</dbReference>
<dbReference type="SUPFAM" id="SSF52266">
    <property type="entry name" value="SGNH hydrolase"/>
    <property type="match status" value="1"/>
</dbReference>
<dbReference type="InterPro" id="IPR008979">
    <property type="entry name" value="Galactose-bd-like_sf"/>
</dbReference>
<evidence type="ECO:0000313" key="4">
    <source>
        <dbReference type="EMBL" id="MDC8830198.1"/>
    </source>
</evidence>
<protein>
    <submittedName>
        <fullName evidence="4">Sialate O-acetylesterase</fullName>
    </submittedName>
</protein>
<organism evidence="4 5">
    <name type="scientific">Alteromonas gilva</name>
    <dbReference type="NCBI Taxonomy" id="2987522"/>
    <lineage>
        <taxon>Bacteria</taxon>
        <taxon>Pseudomonadati</taxon>
        <taxon>Pseudomonadota</taxon>
        <taxon>Gammaproteobacteria</taxon>
        <taxon>Alteromonadales</taxon>
        <taxon>Alteromonadaceae</taxon>
        <taxon>Alteromonas/Salinimonas group</taxon>
        <taxon>Alteromonas</taxon>
    </lineage>
</organism>
<accession>A0ABT5L346</accession>
<sequence>MTKRLFTLALSLLSVSVVQAVTLSPLFSDHMVLQRDKAVMVWGDTLPGQSVSVSIDGHTQQVQADSQGLFKLRLTPHSKGGPYQLTVTADQTIVLNDVWYGDVWIAGGQSNMEWNLGDETVGHEQEIALAASRKIRFFDVPNTLSPVPETQLPNSEWLVANQDNAGSFSAVAWFFARQLAQQEDVMVGIIESNWGGTPAEAWTDVKVLSSVEGYQAKAEQVQQTTDWQQQLVTNEQMSQLKWQRIGNTEEAIATGAAGLDFDDSEWPATTLPNVQPFHDFTWLRHHFTLTAAQLEQTIEINLGDIVQNAMVFLNGKLLGTEDWRNSDSHYVLPASLLNEGRNVFTVRATNDWDNNAFVGKQGQLWRKIGRQKIDIAAQWKVSNKVEAPMPEVKNYSFTPGFLYNAMIHPLLPFTSTGVIWYQGESNVDQQAYYEGLFEAMITNWRDRAGDAELPFLFVQLAAYLQPEPVQPDSAWAYLRDAQRGALSLPATGMAVAIDVGNPDDIHPRNKRPVGERLWRQAATRVYGYDVVDSGPDFRFAEPNGQSLVLHFDNAKGLQTIDGKAPGAFIIAGDDKVFYPASASIEGNTIKVSSASVKAPVAVRYGWADYPNVNLINNQGLPAVPFRSDTWAASTVSAANDN</sequence>
<evidence type="ECO:0000256" key="2">
    <source>
        <dbReference type="SAM" id="SignalP"/>
    </source>
</evidence>
<feature type="domain" description="Sialate O-acetylesterase" evidence="3">
    <location>
        <begin position="401"/>
        <end position="516"/>
    </location>
</feature>
<reference evidence="4 5" key="1">
    <citation type="submission" date="2022-10" db="EMBL/GenBank/DDBJ databases">
        <title>Alteromonas sp. chi3 Genome sequencing.</title>
        <authorList>
            <person name="Park S."/>
        </authorList>
    </citation>
    <scope>NUCLEOTIDE SEQUENCE [LARGE SCALE GENOMIC DNA]</scope>
    <source>
        <strain evidence="5">chi3</strain>
    </source>
</reference>
<dbReference type="InterPro" id="IPR036514">
    <property type="entry name" value="SGNH_hydro_sf"/>
</dbReference>
<keyword evidence="1" id="KW-0378">Hydrolase</keyword>
<evidence type="ECO:0000256" key="1">
    <source>
        <dbReference type="ARBA" id="ARBA00022801"/>
    </source>
</evidence>
<dbReference type="RefSeq" id="WP_273638957.1">
    <property type="nucleotide sequence ID" value="NZ_JAQQXP010000001.1"/>
</dbReference>
<dbReference type="PANTHER" id="PTHR22901">
    <property type="entry name" value="SIALATE O-ACETYLESTERASE"/>
    <property type="match status" value="1"/>
</dbReference>
<dbReference type="Pfam" id="PF03629">
    <property type="entry name" value="SASA"/>
    <property type="match status" value="1"/>
</dbReference>
<proteinExistence type="predicted"/>
<dbReference type="EMBL" id="JAQQXP010000001">
    <property type="protein sequence ID" value="MDC8830198.1"/>
    <property type="molecule type" value="Genomic_DNA"/>
</dbReference>
<evidence type="ECO:0000313" key="5">
    <source>
        <dbReference type="Proteomes" id="UP001218788"/>
    </source>
</evidence>